<reference evidence="1 2" key="1">
    <citation type="submission" date="2017-06" db="EMBL/GenBank/DDBJ databases">
        <title>Draft genome sequence of a variant of Elsinoe murrayae.</title>
        <authorList>
            <person name="Cheng Q."/>
        </authorList>
    </citation>
    <scope>NUCLEOTIDE SEQUENCE [LARGE SCALE GENOMIC DNA]</scope>
    <source>
        <strain evidence="1 2">CQ-2017a</strain>
    </source>
</reference>
<dbReference type="PANTHER" id="PTHR13593:SF146">
    <property type="entry name" value="PLC-LIKE PHOSPHODIESTERASE"/>
    <property type="match status" value="1"/>
</dbReference>
<dbReference type="OrthoDB" id="7984201at2759"/>
<keyword evidence="2" id="KW-1185">Reference proteome</keyword>
<dbReference type="EMBL" id="NKHZ01000082">
    <property type="protein sequence ID" value="PNS14733.1"/>
    <property type="molecule type" value="Genomic_DNA"/>
</dbReference>
<dbReference type="SUPFAM" id="SSF51695">
    <property type="entry name" value="PLC-like phosphodiesterases"/>
    <property type="match status" value="1"/>
</dbReference>
<gene>
    <name evidence="1" type="ORF">CAC42_1755</name>
</gene>
<name>A0A2K1QIQ6_9PEZI</name>
<dbReference type="GO" id="GO:0006629">
    <property type="term" value="P:lipid metabolic process"/>
    <property type="evidence" value="ECO:0007669"/>
    <property type="project" value="InterPro"/>
</dbReference>
<organism evidence="1 2">
    <name type="scientific">Sphaceloma murrayae</name>
    <dbReference type="NCBI Taxonomy" id="2082308"/>
    <lineage>
        <taxon>Eukaryota</taxon>
        <taxon>Fungi</taxon>
        <taxon>Dikarya</taxon>
        <taxon>Ascomycota</taxon>
        <taxon>Pezizomycotina</taxon>
        <taxon>Dothideomycetes</taxon>
        <taxon>Dothideomycetidae</taxon>
        <taxon>Myriangiales</taxon>
        <taxon>Elsinoaceae</taxon>
        <taxon>Sphaceloma</taxon>
    </lineage>
</organism>
<evidence type="ECO:0000313" key="1">
    <source>
        <dbReference type="EMBL" id="PNS14733.1"/>
    </source>
</evidence>
<protein>
    <recommendedName>
        <fullName evidence="3">PLC-like phosphodiesterase</fullName>
    </recommendedName>
</protein>
<dbReference type="GO" id="GO:0008081">
    <property type="term" value="F:phosphoric diester hydrolase activity"/>
    <property type="evidence" value="ECO:0007669"/>
    <property type="project" value="InterPro"/>
</dbReference>
<evidence type="ECO:0000313" key="2">
    <source>
        <dbReference type="Proteomes" id="UP000243797"/>
    </source>
</evidence>
<accession>A0A2K1QIQ6</accession>
<dbReference type="Pfam" id="PF26146">
    <property type="entry name" value="PI-PLC_X"/>
    <property type="match status" value="1"/>
</dbReference>
<dbReference type="InParanoid" id="A0A2K1QIQ6"/>
<dbReference type="InterPro" id="IPR051057">
    <property type="entry name" value="PI-PLC_domain"/>
</dbReference>
<proteinExistence type="predicted"/>
<dbReference type="InterPro" id="IPR017946">
    <property type="entry name" value="PLC-like_Pdiesterase_TIM-brl"/>
</dbReference>
<dbReference type="Proteomes" id="UP000243797">
    <property type="component" value="Unassembled WGS sequence"/>
</dbReference>
<comment type="caution">
    <text evidence="1">The sequence shown here is derived from an EMBL/GenBank/DDBJ whole genome shotgun (WGS) entry which is preliminary data.</text>
</comment>
<dbReference type="Gene3D" id="3.20.20.190">
    <property type="entry name" value="Phosphatidylinositol (PI) phosphodiesterase"/>
    <property type="match status" value="1"/>
</dbReference>
<dbReference type="AlphaFoldDB" id="A0A2K1QIQ6"/>
<dbReference type="STRING" id="2082308.A0A2K1QIQ6"/>
<sequence length="260" mass="28600">MIGTHNSAFDGLHPSDNQNVDIVAQLDAGVRFLQAQVHYADSDPGPIHMCHASCVLRDAGTLVDYLSTLRAWLDGHPREVVTLLLVNGAGAPASQFGDAFDESGLQGYAFVPSSNPLPISLWPTLGQMIEKNTRLIAMLDHGADPNLVPFLLDEFVYYFETPFSITDPKDFLQCKIDRPGDTDGEGRMMMMNHFLGIDLFGIRIPDRLAASRTNAADGPGSIGEQASICAEVHRRWPNCVLVDWFDQGDVFKVQKRMNGL</sequence>
<dbReference type="PANTHER" id="PTHR13593">
    <property type="match status" value="1"/>
</dbReference>
<evidence type="ECO:0008006" key="3">
    <source>
        <dbReference type="Google" id="ProtNLM"/>
    </source>
</evidence>